<dbReference type="CDD" id="cd20392">
    <property type="entry name" value="Tudor_JMJD2_rpt2"/>
    <property type="match status" value="1"/>
</dbReference>
<dbReference type="AlphaFoldDB" id="A0A8S4AAG5"/>
<dbReference type="Pfam" id="PF13831">
    <property type="entry name" value="PHD_2"/>
    <property type="match status" value="1"/>
</dbReference>
<dbReference type="PANTHER" id="PTHR13793:SF107">
    <property type="entry name" value="BROMODOMAIN-CONTAINING PROTEIN HOMOLOG"/>
    <property type="match status" value="1"/>
</dbReference>
<evidence type="ECO:0000256" key="2">
    <source>
        <dbReference type="ARBA" id="ARBA00004123"/>
    </source>
</evidence>
<dbReference type="PROSITE" id="PS51805">
    <property type="entry name" value="EPHD"/>
    <property type="match status" value="1"/>
</dbReference>
<organism evidence="19 20">
    <name type="scientific">Candidula unifasciata</name>
    <dbReference type="NCBI Taxonomy" id="100452"/>
    <lineage>
        <taxon>Eukaryota</taxon>
        <taxon>Metazoa</taxon>
        <taxon>Spiralia</taxon>
        <taxon>Lophotrochozoa</taxon>
        <taxon>Mollusca</taxon>
        <taxon>Gastropoda</taxon>
        <taxon>Heterobranchia</taxon>
        <taxon>Euthyneura</taxon>
        <taxon>Panpulmonata</taxon>
        <taxon>Eupulmonata</taxon>
        <taxon>Stylommatophora</taxon>
        <taxon>Helicina</taxon>
        <taxon>Helicoidea</taxon>
        <taxon>Geomitridae</taxon>
        <taxon>Candidula</taxon>
    </lineage>
</organism>
<keyword evidence="15" id="KW-0539">Nucleus</keyword>
<dbReference type="SUPFAM" id="SSF63748">
    <property type="entry name" value="Tudor/PWWP/MBT"/>
    <property type="match status" value="2"/>
</dbReference>
<evidence type="ECO:0000256" key="9">
    <source>
        <dbReference type="ARBA" id="ARBA00022853"/>
    </source>
</evidence>
<evidence type="ECO:0000256" key="3">
    <source>
        <dbReference type="ARBA" id="ARBA00009711"/>
    </source>
</evidence>
<comment type="cofactor">
    <cofactor evidence="1">
        <name>Fe(2+)</name>
        <dbReference type="ChEBI" id="CHEBI:29033"/>
    </cofactor>
</comment>
<dbReference type="FunFam" id="3.10.330.70:FF:000001">
    <property type="entry name" value="Putative lysine-specific demethylase 4a"/>
    <property type="match status" value="1"/>
</dbReference>
<dbReference type="GO" id="GO:0005634">
    <property type="term" value="C:nucleus"/>
    <property type="evidence" value="ECO:0007669"/>
    <property type="project" value="UniProtKB-SubCell"/>
</dbReference>
<comment type="caution">
    <text evidence="19">The sequence shown here is derived from an EMBL/GenBank/DDBJ whole genome shotgun (WGS) entry which is preliminary data.</text>
</comment>
<evidence type="ECO:0000259" key="18">
    <source>
        <dbReference type="PROSITE" id="PS51805"/>
    </source>
</evidence>
<evidence type="ECO:0000256" key="11">
    <source>
        <dbReference type="ARBA" id="ARBA00023002"/>
    </source>
</evidence>
<dbReference type="Gene3D" id="3.10.330.70">
    <property type="match status" value="1"/>
</dbReference>
<gene>
    <name evidence="19" type="ORF">CUNI_LOCUS20619</name>
</gene>
<dbReference type="Gene3D" id="3.30.40.10">
    <property type="entry name" value="Zinc/RING finger domain, C3HC4 (zinc finger)"/>
    <property type="match status" value="1"/>
</dbReference>
<dbReference type="EC" id="1.14.11.66" evidence="4"/>
<dbReference type="Gene3D" id="2.30.30.140">
    <property type="match status" value="1"/>
</dbReference>
<dbReference type="GO" id="GO:0140684">
    <property type="term" value="F:histone H3K9me2/H3K9me3 demethylase activity"/>
    <property type="evidence" value="ECO:0007669"/>
    <property type="project" value="UniProtKB-EC"/>
</dbReference>
<keyword evidence="9" id="KW-0156">Chromatin regulator</keyword>
<keyword evidence="20" id="KW-1185">Reference proteome</keyword>
<dbReference type="InterPro" id="IPR034732">
    <property type="entry name" value="EPHD"/>
</dbReference>
<dbReference type="SMART" id="SM00333">
    <property type="entry name" value="TUDOR"/>
    <property type="match status" value="2"/>
</dbReference>
<name>A0A8S4AAG5_9EUPU</name>
<dbReference type="InterPro" id="IPR040477">
    <property type="entry name" value="KDM4-like_Tudor"/>
</dbReference>
<dbReference type="GO" id="GO:0006357">
    <property type="term" value="P:regulation of transcription by RNA polymerase II"/>
    <property type="evidence" value="ECO:0007669"/>
    <property type="project" value="TreeGrafter"/>
</dbReference>
<evidence type="ECO:0000256" key="17">
    <source>
        <dbReference type="SAM" id="MobiDB-lite"/>
    </source>
</evidence>
<keyword evidence="10" id="KW-0223">Dioxygenase</keyword>
<evidence type="ECO:0000256" key="1">
    <source>
        <dbReference type="ARBA" id="ARBA00001954"/>
    </source>
</evidence>
<dbReference type="PANTHER" id="PTHR13793">
    <property type="entry name" value="PHD FINGER PROTEINS"/>
    <property type="match status" value="1"/>
</dbReference>
<evidence type="ECO:0000256" key="7">
    <source>
        <dbReference type="ARBA" id="ARBA00022771"/>
    </source>
</evidence>
<dbReference type="SUPFAM" id="SSF57903">
    <property type="entry name" value="FYVE/PHD zinc finger"/>
    <property type="match status" value="1"/>
</dbReference>
<keyword evidence="5" id="KW-0479">Metal-binding</keyword>
<keyword evidence="8" id="KW-0862">Zinc</keyword>
<dbReference type="SMART" id="SM00249">
    <property type="entry name" value="PHD"/>
    <property type="match status" value="2"/>
</dbReference>
<evidence type="ECO:0000256" key="5">
    <source>
        <dbReference type="ARBA" id="ARBA00022723"/>
    </source>
</evidence>
<dbReference type="InterPro" id="IPR013083">
    <property type="entry name" value="Znf_RING/FYVE/PHD"/>
</dbReference>
<keyword evidence="7" id="KW-0863">Zinc-finger</keyword>
<keyword evidence="11" id="KW-0560">Oxidoreductase</keyword>
<sequence>VMKPTTSADDRKKKKKPVSAAREPKRKQPRSSKKALPSSSTTEQHNKLSDDLSSPRACQDSGQDKTIVICNTEKDVNPAPEEAWARPLSKQWRHFPCDFDAVKRYNNFMSRRQPHCSVCSLFQRFDIESESHIFNDSSPGSHIPSRSLPMIPEASFAISASNQTPFCNYSPLDTDGLSALLQCCKCCVCVHASCYGVLETVLPTDWTCSACCSEQPPDKLFCTLCCLRGGALKPTVDNQWAHIVCALAISEASFVDVRNRAPIEISKISASRYKLKCSLCASITSNSLQQTACVQCSIGRCTKSFHVSCGYAAGVKFEISDWPIPIYVSCLRHLSSQSRHEGRQQEDLLDLSEGDRVVAKHRNKRFYWGRVIDVERKRMYEVDFDDGSFSEDLMPEDVEDRDCLRDGPPEKGEHIFVRWPDGAIYGATYRKINIQDVYTIEFEDSSLLQARRDELWAEHEDIPRHVRNKMSQATERRYDLFENKSLEGHEGRRNKRKVDYKALVLQGAAS</sequence>
<keyword evidence="6" id="KW-0677">Repeat</keyword>
<evidence type="ECO:0000256" key="14">
    <source>
        <dbReference type="ARBA" id="ARBA00023163"/>
    </source>
</evidence>
<evidence type="ECO:0000256" key="6">
    <source>
        <dbReference type="ARBA" id="ARBA00022737"/>
    </source>
</evidence>
<dbReference type="Proteomes" id="UP000678393">
    <property type="component" value="Unassembled WGS sequence"/>
</dbReference>
<evidence type="ECO:0000256" key="16">
    <source>
        <dbReference type="ARBA" id="ARBA00049349"/>
    </source>
</evidence>
<dbReference type="CDD" id="cd20391">
    <property type="entry name" value="Tudor_JMJD2_rpt1"/>
    <property type="match status" value="1"/>
</dbReference>
<proteinExistence type="inferred from homology"/>
<dbReference type="Pfam" id="PF18104">
    <property type="entry name" value="Tudor_2"/>
    <property type="match status" value="2"/>
</dbReference>
<evidence type="ECO:0000256" key="13">
    <source>
        <dbReference type="ARBA" id="ARBA00023015"/>
    </source>
</evidence>
<keyword evidence="14" id="KW-0804">Transcription</keyword>
<dbReference type="EMBL" id="CAJHNH020007879">
    <property type="protein sequence ID" value="CAG5135061.1"/>
    <property type="molecule type" value="Genomic_DNA"/>
</dbReference>
<comment type="subcellular location">
    <subcellularLocation>
        <location evidence="2">Nucleus</location>
    </subcellularLocation>
</comment>
<feature type="domain" description="PHD-type" evidence="18">
    <location>
        <begin position="219"/>
        <end position="334"/>
    </location>
</feature>
<accession>A0A8S4AAG5</accession>
<feature type="compositionally biased region" description="Basic residues" evidence="17">
    <location>
        <begin position="24"/>
        <end position="33"/>
    </location>
</feature>
<evidence type="ECO:0000256" key="8">
    <source>
        <dbReference type="ARBA" id="ARBA00022833"/>
    </source>
</evidence>
<evidence type="ECO:0000313" key="19">
    <source>
        <dbReference type="EMBL" id="CAG5135061.1"/>
    </source>
</evidence>
<keyword evidence="13" id="KW-0805">Transcription regulation</keyword>
<feature type="non-terminal residue" evidence="19">
    <location>
        <position position="1"/>
    </location>
</feature>
<dbReference type="InterPro" id="IPR011011">
    <property type="entry name" value="Znf_FYVE_PHD"/>
</dbReference>
<evidence type="ECO:0000256" key="12">
    <source>
        <dbReference type="ARBA" id="ARBA00023004"/>
    </source>
</evidence>
<dbReference type="InterPro" id="IPR019787">
    <property type="entry name" value="Znf_PHD-finger"/>
</dbReference>
<dbReference type="InterPro" id="IPR050701">
    <property type="entry name" value="Histone_Mod_Regulator"/>
</dbReference>
<comment type="catalytic activity">
    <reaction evidence="16">
        <text>N(6),N(6),N(6)-trimethyl-L-lysyl(9)-[histone H3] + 2 2-oxoglutarate + 2 O2 = N(6)-methyl-L-lysyl(9)-[histone H3] + 2 formaldehyde + 2 succinate + 2 CO2</text>
        <dbReference type="Rhea" id="RHEA:60200"/>
        <dbReference type="Rhea" id="RHEA-COMP:15538"/>
        <dbReference type="Rhea" id="RHEA-COMP:15542"/>
        <dbReference type="ChEBI" id="CHEBI:15379"/>
        <dbReference type="ChEBI" id="CHEBI:16526"/>
        <dbReference type="ChEBI" id="CHEBI:16810"/>
        <dbReference type="ChEBI" id="CHEBI:16842"/>
        <dbReference type="ChEBI" id="CHEBI:30031"/>
        <dbReference type="ChEBI" id="CHEBI:61929"/>
        <dbReference type="ChEBI" id="CHEBI:61961"/>
        <dbReference type="EC" id="1.14.11.66"/>
    </reaction>
</comment>
<dbReference type="Pfam" id="PF13832">
    <property type="entry name" value="zf-HC5HC2H_2"/>
    <property type="match status" value="1"/>
</dbReference>
<reference evidence="19" key="1">
    <citation type="submission" date="2021-04" db="EMBL/GenBank/DDBJ databases">
        <authorList>
            <consortium name="Molecular Ecology Group"/>
        </authorList>
    </citation>
    <scope>NUCLEOTIDE SEQUENCE</scope>
</reference>
<evidence type="ECO:0000256" key="10">
    <source>
        <dbReference type="ARBA" id="ARBA00022964"/>
    </source>
</evidence>
<keyword evidence="12" id="KW-0408">Iron</keyword>
<evidence type="ECO:0000313" key="20">
    <source>
        <dbReference type="Proteomes" id="UP000678393"/>
    </source>
</evidence>
<dbReference type="InterPro" id="IPR002999">
    <property type="entry name" value="Tudor"/>
</dbReference>
<dbReference type="OrthoDB" id="9547406at2759"/>
<dbReference type="GO" id="GO:0008270">
    <property type="term" value="F:zinc ion binding"/>
    <property type="evidence" value="ECO:0007669"/>
    <property type="project" value="UniProtKB-KW"/>
</dbReference>
<evidence type="ECO:0000256" key="4">
    <source>
        <dbReference type="ARBA" id="ARBA00012900"/>
    </source>
</evidence>
<comment type="similarity">
    <text evidence="3">Belongs to the JHDM3 histone demethylase family.</text>
</comment>
<protein>
    <recommendedName>
        <fullName evidence="4">[histone H3]-trimethyl-L-lysine(9) demethylase</fullName>
        <ecNumber evidence="4">1.14.11.66</ecNumber>
    </recommendedName>
</protein>
<dbReference type="InterPro" id="IPR001965">
    <property type="entry name" value="Znf_PHD"/>
</dbReference>
<evidence type="ECO:0000256" key="15">
    <source>
        <dbReference type="ARBA" id="ARBA00023242"/>
    </source>
</evidence>
<feature type="region of interest" description="Disordered" evidence="17">
    <location>
        <begin position="1"/>
        <end position="64"/>
    </location>
</feature>